<name>A0ABW5DXP8_9PROT</name>
<dbReference type="Proteomes" id="UP001597295">
    <property type="component" value="Unassembled WGS sequence"/>
</dbReference>
<protein>
    <submittedName>
        <fullName evidence="1">DUF72 domain-containing protein</fullName>
    </submittedName>
</protein>
<dbReference type="PANTHER" id="PTHR30348">
    <property type="entry name" value="UNCHARACTERIZED PROTEIN YECE"/>
    <property type="match status" value="1"/>
</dbReference>
<gene>
    <name evidence="1" type="ORF">ACFSM5_21780</name>
</gene>
<dbReference type="Gene3D" id="3.20.20.410">
    <property type="entry name" value="Protein of unknown function UPF0759"/>
    <property type="match status" value="1"/>
</dbReference>
<comment type="caution">
    <text evidence="1">The sequence shown here is derived from an EMBL/GenBank/DDBJ whole genome shotgun (WGS) entry which is preliminary data.</text>
</comment>
<evidence type="ECO:0000313" key="2">
    <source>
        <dbReference type="Proteomes" id="UP001597295"/>
    </source>
</evidence>
<dbReference type="SUPFAM" id="SSF117396">
    <property type="entry name" value="TM1631-like"/>
    <property type="match status" value="1"/>
</dbReference>
<dbReference type="EMBL" id="JBHUIP010000016">
    <property type="protein sequence ID" value="MFD2265548.1"/>
    <property type="molecule type" value="Genomic_DNA"/>
</dbReference>
<evidence type="ECO:0000313" key="1">
    <source>
        <dbReference type="EMBL" id="MFD2265548.1"/>
    </source>
</evidence>
<proteinExistence type="predicted"/>
<dbReference type="Pfam" id="PF01904">
    <property type="entry name" value="DUF72"/>
    <property type="match status" value="1"/>
</dbReference>
<sequence length="299" mass="34399">MSKLADIRIGISGWTYKPWRGHFYPKGLVQRRELAYASRAFRVIEVNGTFYGLQKPASYARWAEETPDDFTFTLKAPRAITHENRLKDPAELLANFLASGPLRLAGKLGPILWQFPPSFRFDSERMAAFFQMLPRDTEEASHAAGKSSLKDVWLKTDRHRRLRHAIEIRHESFRDASFIDLLKKHELALVLADRVEWPRLMDLTSDFIYCRLHGRTELYRSGYETKDLDRWEERVAAWAGGEEMTDGDFIGGGLSPAKRPVFLFFDNTDKLHAPDNARVLMARMHERGGPPVPGLPAWE</sequence>
<reference evidence="2" key="1">
    <citation type="journal article" date="2019" name="Int. J. Syst. Evol. Microbiol.">
        <title>The Global Catalogue of Microorganisms (GCM) 10K type strain sequencing project: providing services to taxonomists for standard genome sequencing and annotation.</title>
        <authorList>
            <consortium name="The Broad Institute Genomics Platform"/>
            <consortium name="The Broad Institute Genome Sequencing Center for Infectious Disease"/>
            <person name="Wu L."/>
            <person name="Ma J."/>
        </authorList>
    </citation>
    <scope>NUCLEOTIDE SEQUENCE [LARGE SCALE GENOMIC DNA]</scope>
    <source>
        <strain evidence="2">CGMCC 1.19062</strain>
    </source>
</reference>
<accession>A0ABW5DXP8</accession>
<dbReference type="InterPro" id="IPR002763">
    <property type="entry name" value="DUF72"/>
</dbReference>
<keyword evidence="2" id="KW-1185">Reference proteome</keyword>
<dbReference type="RefSeq" id="WP_379879001.1">
    <property type="nucleotide sequence ID" value="NZ_JBHUIP010000016.1"/>
</dbReference>
<dbReference type="PANTHER" id="PTHR30348:SF4">
    <property type="entry name" value="DUF72 DOMAIN-CONTAINING PROTEIN"/>
    <property type="match status" value="1"/>
</dbReference>
<organism evidence="1 2">
    <name type="scientific">Lacibacterium aquatile</name>
    <dbReference type="NCBI Taxonomy" id="1168082"/>
    <lineage>
        <taxon>Bacteria</taxon>
        <taxon>Pseudomonadati</taxon>
        <taxon>Pseudomonadota</taxon>
        <taxon>Alphaproteobacteria</taxon>
        <taxon>Rhodospirillales</taxon>
        <taxon>Rhodospirillaceae</taxon>
    </lineage>
</organism>
<dbReference type="InterPro" id="IPR036520">
    <property type="entry name" value="UPF0759_sf"/>
</dbReference>